<proteinExistence type="predicted"/>
<gene>
    <name evidence="1" type="ORF">G7084_00210</name>
</gene>
<accession>A0A6G8AY49</accession>
<evidence type="ECO:0000313" key="2">
    <source>
        <dbReference type="Proteomes" id="UP000500741"/>
    </source>
</evidence>
<dbReference type="EMBL" id="CP049888">
    <property type="protein sequence ID" value="QIL49882.1"/>
    <property type="molecule type" value="Genomic_DNA"/>
</dbReference>
<dbReference type="KEGG" id="wco:G7084_00210"/>
<name>A0A6G8AY49_9LACO</name>
<organism evidence="1 2">
    <name type="scientific">Weissella coleopterorum</name>
    <dbReference type="NCBI Taxonomy" id="2714949"/>
    <lineage>
        <taxon>Bacteria</taxon>
        <taxon>Bacillati</taxon>
        <taxon>Bacillota</taxon>
        <taxon>Bacilli</taxon>
        <taxon>Lactobacillales</taxon>
        <taxon>Lactobacillaceae</taxon>
        <taxon>Weissella</taxon>
    </lineage>
</organism>
<sequence length="45" mass="5533">MDYKELEKEAKLWGYTDFNELKKLEPEKAKQLEREIKYNTEPGLW</sequence>
<reference evidence="1 2" key="1">
    <citation type="submission" date="2020-03" db="EMBL/GenBank/DDBJ databases">
        <title>Weissella sp. nov., isolated from Cybister lewisianus.</title>
        <authorList>
            <person name="Hyun D.-W."/>
            <person name="Bae J.-W."/>
        </authorList>
    </citation>
    <scope>NUCLEOTIDE SEQUENCE [LARGE SCALE GENOMIC DNA]</scope>
    <source>
        <strain evidence="1 2">HDW19</strain>
    </source>
</reference>
<dbReference type="RefSeq" id="WP_166008944.1">
    <property type="nucleotide sequence ID" value="NZ_CP049888.1"/>
</dbReference>
<keyword evidence="2" id="KW-1185">Reference proteome</keyword>
<dbReference type="AlphaFoldDB" id="A0A6G8AY49"/>
<evidence type="ECO:0000313" key="1">
    <source>
        <dbReference type="EMBL" id="QIL49882.1"/>
    </source>
</evidence>
<protein>
    <submittedName>
        <fullName evidence="1">Uncharacterized protein</fullName>
    </submittedName>
</protein>
<dbReference type="Proteomes" id="UP000500741">
    <property type="component" value="Chromosome"/>
</dbReference>